<dbReference type="PRINTS" id="PR00320">
    <property type="entry name" value="GPROTEINBRPT"/>
</dbReference>
<keyword evidence="5" id="KW-0677">Repeat</keyword>
<feature type="chain" id="PRO_5020037290" evidence="7">
    <location>
        <begin position="24"/>
        <end position="746"/>
    </location>
</feature>
<evidence type="ECO:0000256" key="1">
    <source>
        <dbReference type="ARBA" id="ARBA00004496"/>
    </source>
</evidence>
<dbReference type="PANTHER" id="PTHR19849:SF0">
    <property type="entry name" value="PHOSPHOLIPASE A-2-ACTIVATING PROTEIN"/>
    <property type="match status" value="1"/>
</dbReference>
<comment type="similarity">
    <text evidence="2">Belongs to the WD repeat PLAP family.</text>
</comment>
<dbReference type="Pfam" id="PF00400">
    <property type="entry name" value="WD40"/>
    <property type="match status" value="4"/>
</dbReference>
<dbReference type="SMART" id="SM00320">
    <property type="entry name" value="WD40"/>
    <property type="match status" value="5"/>
</dbReference>
<dbReference type="Proteomes" id="UP000230066">
    <property type="component" value="Unassembled WGS sequence"/>
</dbReference>
<evidence type="ECO:0000256" key="2">
    <source>
        <dbReference type="ARBA" id="ARBA00008495"/>
    </source>
</evidence>
<dbReference type="SUPFAM" id="SSF50978">
    <property type="entry name" value="WD40 repeat-like"/>
    <property type="match status" value="1"/>
</dbReference>
<dbReference type="GO" id="GO:0005737">
    <property type="term" value="C:cytoplasm"/>
    <property type="evidence" value="ECO:0007669"/>
    <property type="project" value="UniProtKB-SubCell"/>
</dbReference>
<dbReference type="Gene3D" id="3.10.20.870">
    <property type="entry name" value="PFU (PLAA family ubiquitin binding), C-terminal domain"/>
    <property type="match status" value="1"/>
</dbReference>
<dbReference type="InterPro" id="IPR036322">
    <property type="entry name" value="WD40_repeat_dom_sf"/>
</dbReference>
<dbReference type="Pfam" id="PF09070">
    <property type="entry name" value="PFU"/>
    <property type="match status" value="1"/>
</dbReference>
<keyword evidence="4 6" id="KW-0853">WD repeat</keyword>
<dbReference type="InterPro" id="IPR015155">
    <property type="entry name" value="PFU"/>
</dbReference>
<evidence type="ECO:0000259" key="8">
    <source>
        <dbReference type="PROSITE" id="PS51394"/>
    </source>
</evidence>
<dbReference type="InterPro" id="IPR020472">
    <property type="entry name" value="WD40_PAC1"/>
</dbReference>
<feature type="domain" description="PFU" evidence="8">
    <location>
        <begin position="287"/>
        <end position="381"/>
    </location>
</feature>
<feature type="repeat" description="WD" evidence="6">
    <location>
        <begin position="136"/>
        <end position="167"/>
    </location>
</feature>
<dbReference type="InterPro" id="IPR038122">
    <property type="entry name" value="PFU_sf"/>
</dbReference>
<evidence type="ECO:0000313" key="10">
    <source>
        <dbReference type="EMBL" id="THD19587.1"/>
    </source>
</evidence>
<dbReference type="InterPro" id="IPR015943">
    <property type="entry name" value="WD40/YVTN_repeat-like_dom_sf"/>
</dbReference>
<evidence type="ECO:0000313" key="11">
    <source>
        <dbReference type="Proteomes" id="UP000230066"/>
    </source>
</evidence>
<evidence type="ECO:0000256" key="7">
    <source>
        <dbReference type="SAM" id="SignalP"/>
    </source>
</evidence>
<name>A0A4E0RE76_FASHE</name>
<dbReference type="InterPro" id="IPR013535">
    <property type="entry name" value="PUL_dom"/>
</dbReference>
<protein>
    <submittedName>
        <fullName evidence="10">Phospholipase A-2-activating protein</fullName>
    </submittedName>
</protein>
<dbReference type="Gene3D" id="2.130.10.10">
    <property type="entry name" value="YVTN repeat-like/Quinoprotein amine dehydrogenase"/>
    <property type="match status" value="1"/>
</dbReference>
<dbReference type="GO" id="GO:0010992">
    <property type="term" value="P:ubiquitin recycling"/>
    <property type="evidence" value="ECO:0007669"/>
    <property type="project" value="TreeGrafter"/>
</dbReference>
<feature type="repeat" description="WD" evidence="6">
    <location>
        <begin position="95"/>
        <end position="135"/>
    </location>
</feature>
<keyword evidence="11" id="KW-1185">Reference proteome</keyword>
<keyword evidence="3" id="KW-0963">Cytoplasm</keyword>
<gene>
    <name evidence="10" type="ORF">D915_009445</name>
</gene>
<dbReference type="InterPro" id="IPR011989">
    <property type="entry name" value="ARM-like"/>
</dbReference>
<evidence type="ECO:0000256" key="5">
    <source>
        <dbReference type="ARBA" id="ARBA00022737"/>
    </source>
</evidence>
<dbReference type="PROSITE" id="PS50294">
    <property type="entry name" value="WD_REPEATS_REGION"/>
    <property type="match status" value="2"/>
</dbReference>
<proteinExistence type="inferred from homology"/>
<dbReference type="GO" id="GO:0043130">
    <property type="term" value="F:ubiquitin binding"/>
    <property type="evidence" value="ECO:0007669"/>
    <property type="project" value="TreeGrafter"/>
</dbReference>
<feature type="signal peptide" evidence="7">
    <location>
        <begin position="1"/>
        <end position="23"/>
    </location>
</feature>
<dbReference type="PROSITE" id="PS51394">
    <property type="entry name" value="PFU"/>
    <property type="match status" value="1"/>
</dbReference>
<organism evidence="10 11">
    <name type="scientific">Fasciola hepatica</name>
    <name type="common">Liver fluke</name>
    <dbReference type="NCBI Taxonomy" id="6192"/>
    <lineage>
        <taxon>Eukaryota</taxon>
        <taxon>Metazoa</taxon>
        <taxon>Spiralia</taxon>
        <taxon>Lophotrochozoa</taxon>
        <taxon>Platyhelminthes</taxon>
        <taxon>Trematoda</taxon>
        <taxon>Digenea</taxon>
        <taxon>Plagiorchiida</taxon>
        <taxon>Echinostomata</taxon>
        <taxon>Echinostomatoidea</taxon>
        <taxon>Fasciolidae</taxon>
        <taxon>Fasciola</taxon>
    </lineage>
</organism>
<dbReference type="AlphaFoldDB" id="A0A4E0RE76"/>
<evidence type="ECO:0000256" key="6">
    <source>
        <dbReference type="PROSITE-ProRule" id="PRU00221"/>
    </source>
</evidence>
<feature type="repeat" description="WD" evidence="6">
    <location>
        <begin position="42"/>
        <end position="86"/>
    </location>
</feature>
<evidence type="ECO:0000259" key="9">
    <source>
        <dbReference type="PROSITE" id="PS51396"/>
    </source>
</evidence>
<keyword evidence="7" id="KW-0732">Signal</keyword>
<dbReference type="GO" id="GO:0043161">
    <property type="term" value="P:proteasome-mediated ubiquitin-dependent protein catabolic process"/>
    <property type="evidence" value="ECO:0007669"/>
    <property type="project" value="TreeGrafter"/>
</dbReference>
<sequence>MVCPLLSFAVCGLCVDPFGTVISVSWDKTAKIWKNGTCLLTIKGHEAAVWCVLYVSGFELECQIVTGSADHSIRLWKVNTPSDQTEPSYCFLRSFIGHADCVRSLATLDGSRFLSASNDASIRAWDLKTGLCVGEFYGHTNFVYAVATQVDVSVFVSSGEDRCVRVWPIPGEHEWTENKQFAALQCIPVPCQSAWCVSLLPNGDIVVGGSDAVLRVFSADPVRQASADAIKTYEAELASAEIQAPNASDMGDLDKTKLPGVEALLVPGKREGQVIVIKQDGRTVCYQWSMNETRWLEIGDVVGSQNPNKAMFEGKEYDFVFTVDIAEHIPPIKLPYNRTEDPWFVAQAFLQRNDLPADYLETVANFIIRNAGPQVSPPAVAQTDWVDPYTGSSRYIPGGGSQTQVSPATQESLEVYFPSDTFISLKSISLDPLLGKLESFISQLPNSPIGLLTEARQFSFNMSESAALQLTETLLAAISQWPIDKIFPLLDLLRCLVFWRQACRLILSPHHWSRIVETSLTHVDMPPANVLLVLRIMANVLAADGPAYLDSPDTYDSDALVVVVNLASTVGQIPQNKKIDISARKPHQVAFATMIHNLTVLGYRSSGRNSVYTHVPRLISLPGLCMRTALQVLSLAPVHGISGVNSFHPDAIFTLLLSVGTALFTLVRSEDDSSTDEMLKTRRVLFVASAATGTLLQDVDVKSMGEVESELLAWERAQKILKYWSDTPTALPKVRSCAASLLRLLE</sequence>
<dbReference type="PANTHER" id="PTHR19849">
    <property type="entry name" value="PHOSPHOLIPASE A-2-ACTIVATING PROTEIN"/>
    <property type="match status" value="1"/>
</dbReference>
<dbReference type="PROSITE" id="PS51396">
    <property type="entry name" value="PUL"/>
    <property type="match status" value="1"/>
</dbReference>
<dbReference type="EMBL" id="JXXN02006058">
    <property type="protein sequence ID" value="THD19587.1"/>
    <property type="molecule type" value="Genomic_DNA"/>
</dbReference>
<dbReference type="Gene3D" id="1.25.10.10">
    <property type="entry name" value="Leucine-rich Repeat Variant"/>
    <property type="match status" value="1"/>
</dbReference>
<comment type="subcellular location">
    <subcellularLocation>
        <location evidence="1">Cytoplasm</location>
    </subcellularLocation>
</comment>
<accession>A0A4E0RE76</accession>
<dbReference type="GO" id="GO:0005634">
    <property type="term" value="C:nucleus"/>
    <property type="evidence" value="ECO:0007669"/>
    <property type="project" value="TreeGrafter"/>
</dbReference>
<dbReference type="PROSITE" id="PS50082">
    <property type="entry name" value="WD_REPEATS_2"/>
    <property type="match status" value="3"/>
</dbReference>
<dbReference type="InterPro" id="IPR001680">
    <property type="entry name" value="WD40_rpt"/>
</dbReference>
<comment type="caution">
    <text evidence="10">The sequence shown here is derived from an EMBL/GenBank/DDBJ whole genome shotgun (WGS) entry which is preliminary data.</text>
</comment>
<feature type="domain" description="PUL" evidence="9">
    <location>
        <begin position="415"/>
        <end position="714"/>
    </location>
</feature>
<dbReference type="Pfam" id="PF08324">
    <property type="entry name" value="PUL"/>
    <property type="match status" value="1"/>
</dbReference>
<evidence type="ECO:0000256" key="4">
    <source>
        <dbReference type="ARBA" id="ARBA00022574"/>
    </source>
</evidence>
<evidence type="ECO:0000256" key="3">
    <source>
        <dbReference type="ARBA" id="ARBA00022490"/>
    </source>
</evidence>
<reference evidence="10" key="1">
    <citation type="submission" date="2019-03" db="EMBL/GenBank/DDBJ databases">
        <title>Improved annotation for the trematode Fasciola hepatica.</title>
        <authorList>
            <person name="Choi Y.-J."/>
            <person name="Martin J."/>
            <person name="Mitreva M."/>
        </authorList>
    </citation>
    <scope>NUCLEOTIDE SEQUENCE [LARGE SCALE GENOMIC DNA]</scope>
</reference>